<feature type="domain" description="Chromo" evidence="2">
    <location>
        <begin position="173"/>
        <end position="228"/>
    </location>
</feature>
<dbReference type="InParanoid" id="M0ZHS1"/>
<dbReference type="InterPro" id="IPR016197">
    <property type="entry name" value="Chromo-like_dom_sf"/>
</dbReference>
<dbReference type="PANTHER" id="PTHR46148">
    <property type="entry name" value="CHROMO DOMAIN-CONTAINING PROTEIN"/>
    <property type="match status" value="1"/>
</dbReference>
<dbReference type="Proteomes" id="UP000011115">
    <property type="component" value="Unassembled WGS sequence"/>
</dbReference>
<evidence type="ECO:0000313" key="4">
    <source>
        <dbReference type="Proteomes" id="UP000011115"/>
    </source>
</evidence>
<dbReference type="Pfam" id="PF00385">
    <property type="entry name" value="Chromo"/>
    <property type="match status" value="1"/>
</dbReference>
<protein>
    <recommendedName>
        <fullName evidence="2">Chromo domain-containing protein</fullName>
    </recommendedName>
</protein>
<dbReference type="PROSITE" id="PS50013">
    <property type="entry name" value="CHROMO_2"/>
    <property type="match status" value="1"/>
</dbReference>
<dbReference type="Pfam" id="PF24626">
    <property type="entry name" value="SH3_Tf2-1"/>
    <property type="match status" value="1"/>
</dbReference>
<dbReference type="SUPFAM" id="SSF54160">
    <property type="entry name" value="Chromo domain-like"/>
    <property type="match status" value="1"/>
</dbReference>
<accession>M0ZHS1</accession>
<dbReference type="PaxDb" id="4113-PGSC0003DMT400001036"/>
<dbReference type="eggNOG" id="KOG0017">
    <property type="taxonomic scope" value="Eukaryota"/>
</dbReference>
<dbReference type="SMART" id="SM00298">
    <property type="entry name" value="CHROMO"/>
    <property type="match status" value="1"/>
</dbReference>
<dbReference type="InterPro" id="IPR000953">
    <property type="entry name" value="Chromo/chromo_shadow_dom"/>
</dbReference>
<evidence type="ECO:0000259" key="2">
    <source>
        <dbReference type="PROSITE" id="PS50013"/>
    </source>
</evidence>
<dbReference type="EnsemblPlants" id="PGSC0003DMT400001036">
    <property type="protein sequence ID" value="PGSC0003DMT400001036"/>
    <property type="gene ID" value="PGSC0003DMG400000388"/>
</dbReference>
<proteinExistence type="predicted"/>
<dbReference type="InterPro" id="IPR023780">
    <property type="entry name" value="Chromo_domain"/>
</dbReference>
<dbReference type="STRING" id="4113.M0ZHS1"/>
<dbReference type="CDD" id="cd00024">
    <property type="entry name" value="CD_CSD"/>
    <property type="match status" value="1"/>
</dbReference>
<dbReference type="PANTHER" id="PTHR46148:SF52">
    <property type="entry name" value="OS04G0603800 PROTEIN"/>
    <property type="match status" value="1"/>
</dbReference>
<dbReference type="Gene3D" id="2.40.50.40">
    <property type="match status" value="1"/>
</dbReference>
<dbReference type="Gramene" id="PGSC0003DMT400001036">
    <property type="protein sequence ID" value="PGSC0003DMT400001036"/>
    <property type="gene ID" value="PGSC0003DMG400000388"/>
</dbReference>
<evidence type="ECO:0000256" key="1">
    <source>
        <dbReference type="SAM" id="MobiDB-lite"/>
    </source>
</evidence>
<evidence type="ECO:0000313" key="3">
    <source>
        <dbReference type="EnsemblPlants" id="PGSC0003DMT400001036"/>
    </source>
</evidence>
<reference evidence="3" key="2">
    <citation type="submission" date="2015-06" db="UniProtKB">
        <authorList>
            <consortium name="EnsemblPlants"/>
        </authorList>
    </citation>
    <scope>IDENTIFICATION</scope>
    <source>
        <strain evidence="3">DM1-3 516 R44</strain>
    </source>
</reference>
<feature type="region of interest" description="Disordered" evidence="1">
    <location>
        <begin position="1"/>
        <end position="35"/>
    </location>
</feature>
<dbReference type="OMA" id="KSERAPM"/>
<dbReference type="InterPro" id="IPR056924">
    <property type="entry name" value="SH3_Tf2-1"/>
</dbReference>
<reference evidence="4" key="1">
    <citation type="journal article" date="2011" name="Nature">
        <title>Genome sequence and analysis of the tuber crop potato.</title>
        <authorList>
            <consortium name="The Potato Genome Sequencing Consortium"/>
        </authorList>
    </citation>
    <scope>NUCLEOTIDE SEQUENCE [LARGE SCALE GENOMIC DNA]</scope>
    <source>
        <strain evidence="4">cv. DM1-3 516 R44</strain>
    </source>
</reference>
<sequence length="247" mass="28174">MAQFSYNLQRSESTGRTPFELATGQQPQTPHSLPAAFEGKSLGAYHLAKGWEEQLDAAKSYLDKAANKMKKFADRKRRPTDYKEGDMVLVKFNPRQFKALRGVHQNLVRKYEGPFRIVAKVGKISYKVELPPHFKIHPVFHASVLKPYHEDKEDPSRSQPRRAPITVTASHDREIEAIIDYQAKRKRGQPASAMFLVHWKGQSPEEATWEKYEDLWQFKDQIREFLQRCAAVVALSGGGACDVPPPT</sequence>
<organism evidence="3 4">
    <name type="scientific">Solanum tuberosum</name>
    <name type="common">Potato</name>
    <dbReference type="NCBI Taxonomy" id="4113"/>
    <lineage>
        <taxon>Eukaryota</taxon>
        <taxon>Viridiplantae</taxon>
        <taxon>Streptophyta</taxon>
        <taxon>Embryophyta</taxon>
        <taxon>Tracheophyta</taxon>
        <taxon>Spermatophyta</taxon>
        <taxon>Magnoliopsida</taxon>
        <taxon>eudicotyledons</taxon>
        <taxon>Gunneridae</taxon>
        <taxon>Pentapetalae</taxon>
        <taxon>asterids</taxon>
        <taxon>lamiids</taxon>
        <taxon>Solanales</taxon>
        <taxon>Solanaceae</taxon>
        <taxon>Solanoideae</taxon>
        <taxon>Solaneae</taxon>
        <taxon>Solanum</taxon>
    </lineage>
</organism>
<dbReference type="AlphaFoldDB" id="M0ZHS1"/>
<keyword evidence="4" id="KW-1185">Reference proteome</keyword>
<name>M0ZHS1_SOLTU</name>
<feature type="compositionally biased region" description="Polar residues" evidence="1">
    <location>
        <begin position="1"/>
        <end position="16"/>
    </location>
</feature>
<dbReference type="HOGENOM" id="CLU_000384_6_4_1"/>